<comment type="caution">
    <text evidence="5">The sequence shown here is derived from an EMBL/GenBank/DDBJ whole genome shotgun (WGS) entry which is preliminary data.</text>
</comment>
<dbReference type="InterPro" id="IPR002941">
    <property type="entry name" value="DNA_methylase_N4/N6"/>
</dbReference>
<dbReference type="Gene3D" id="3.40.50.150">
    <property type="entry name" value="Vaccinia Virus protein VP39"/>
    <property type="match status" value="1"/>
</dbReference>
<evidence type="ECO:0000256" key="1">
    <source>
        <dbReference type="ARBA" id="ARBA00006594"/>
    </source>
</evidence>
<comment type="similarity">
    <text evidence="1">Belongs to the N(4)/N(6)-methyltransferase family.</text>
</comment>
<protein>
    <recommendedName>
        <fullName evidence="4">DNA methylase N-4/N-6 domain-containing protein</fullName>
    </recommendedName>
</protein>
<dbReference type="EMBL" id="LAZR01022389">
    <property type="protein sequence ID" value="KKL82021.1"/>
    <property type="molecule type" value="Genomic_DNA"/>
</dbReference>
<name>A0A0F9FUQ1_9ZZZZ</name>
<evidence type="ECO:0000256" key="3">
    <source>
        <dbReference type="ARBA" id="ARBA00022679"/>
    </source>
</evidence>
<keyword evidence="2" id="KW-0489">Methyltransferase</keyword>
<dbReference type="InterPro" id="IPR029063">
    <property type="entry name" value="SAM-dependent_MTases_sf"/>
</dbReference>
<dbReference type="InterPro" id="IPR002052">
    <property type="entry name" value="DNA_methylase_N6_adenine_CS"/>
</dbReference>
<gene>
    <name evidence="5" type="ORF">LCGC14_1988900</name>
</gene>
<proteinExistence type="inferred from homology"/>
<sequence length="284" mass="33414">MIQDLLNKRLPNSMETQLIDVNKAYLSDNLELLRKIGSQVIDLIYIDPPFCSEEDYIEFSDKWESVSGYIGYMRERILEMHRILKKTGSFYLQCDSHAKFELKLLCDKIFGRNNFRREIIWNTGSVSGFKSRVKGWIRQHDTILYYTKSNDFTFNKLYIPYSINYIEKMFKYKDDDGRVYRKRRNGKQYLDEGKGVPIGTVWDDLLSFQTRTRAKEYFKYPTQKPLGLMKRIILASSNENDIVADFFCGSGTTIIAAKMEKRNFIACDNNPHAIELCKKRLRGL</sequence>
<dbReference type="PRINTS" id="PR00508">
    <property type="entry name" value="S21N4MTFRASE"/>
</dbReference>
<dbReference type="GO" id="GO:0032259">
    <property type="term" value="P:methylation"/>
    <property type="evidence" value="ECO:0007669"/>
    <property type="project" value="UniProtKB-KW"/>
</dbReference>
<evidence type="ECO:0000259" key="4">
    <source>
        <dbReference type="Pfam" id="PF01555"/>
    </source>
</evidence>
<organism evidence="5">
    <name type="scientific">marine sediment metagenome</name>
    <dbReference type="NCBI Taxonomy" id="412755"/>
    <lineage>
        <taxon>unclassified sequences</taxon>
        <taxon>metagenomes</taxon>
        <taxon>ecological metagenomes</taxon>
    </lineage>
</organism>
<dbReference type="PROSITE" id="PS00092">
    <property type="entry name" value="N6_MTASE"/>
    <property type="match status" value="1"/>
</dbReference>
<keyword evidence="3" id="KW-0808">Transferase</keyword>
<feature type="domain" description="DNA methylase N-4/N-6" evidence="4">
    <location>
        <begin position="41"/>
        <end position="278"/>
    </location>
</feature>
<feature type="non-terminal residue" evidence="5">
    <location>
        <position position="284"/>
    </location>
</feature>
<dbReference type="Pfam" id="PF01555">
    <property type="entry name" value="N6_N4_Mtase"/>
    <property type="match status" value="1"/>
</dbReference>
<dbReference type="SUPFAM" id="SSF53335">
    <property type="entry name" value="S-adenosyl-L-methionine-dependent methyltransferases"/>
    <property type="match status" value="1"/>
</dbReference>
<dbReference type="AlphaFoldDB" id="A0A0F9FUQ1"/>
<evidence type="ECO:0000256" key="2">
    <source>
        <dbReference type="ARBA" id="ARBA00022603"/>
    </source>
</evidence>
<evidence type="ECO:0000313" key="5">
    <source>
        <dbReference type="EMBL" id="KKL82021.1"/>
    </source>
</evidence>
<dbReference type="InterPro" id="IPR001091">
    <property type="entry name" value="RM_Methyltransferase"/>
</dbReference>
<reference evidence="5" key="1">
    <citation type="journal article" date="2015" name="Nature">
        <title>Complex archaea that bridge the gap between prokaryotes and eukaryotes.</title>
        <authorList>
            <person name="Spang A."/>
            <person name="Saw J.H."/>
            <person name="Jorgensen S.L."/>
            <person name="Zaremba-Niedzwiedzka K."/>
            <person name="Martijn J."/>
            <person name="Lind A.E."/>
            <person name="van Eijk R."/>
            <person name="Schleper C."/>
            <person name="Guy L."/>
            <person name="Ettema T.J."/>
        </authorList>
    </citation>
    <scope>NUCLEOTIDE SEQUENCE</scope>
</reference>
<accession>A0A0F9FUQ1</accession>
<dbReference type="CDD" id="cd02440">
    <property type="entry name" value="AdoMet_MTases"/>
    <property type="match status" value="1"/>
</dbReference>
<dbReference type="GO" id="GO:0003677">
    <property type="term" value="F:DNA binding"/>
    <property type="evidence" value="ECO:0007669"/>
    <property type="project" value="InterPro"/>
</dbReference>
<dbReference type="GO" id="GO:0008170">
    <property type="term" value="F:N-methyltransferase activity"/>
    <property type="evidence" value="ECO:0007669"/>
    <property type="project" value="InterPro"/>
</dbReference>